<feature type="region of interest" description="Disordered" evidence="1">
    <location>
        <begin position="1"/>
        <end position="41"/>
    </location>
</feature>
<dbReference type="Proteomes" id="UP000596205">
    <property type="component" value="Chromosome 2"/>
</dbReference>
<feature type="compositionally biased region" description="Low complexity" evidence="1">
    <location>
        <begin position="1"/>
        <end position="11"/>
    </location>
</feature>
<evidence type="ECO:0000256" key="1">
    <source>
        <dbReference type="SAM" id="MobiDB-lite"/>
    </source>
</evidence>
<evidence type="ECO:0000313" key="3">
    <source>
        <dbReference type="EMBL" id="QQK05652.1"/>
    </source>
</evidence>
<protein>
    <submittedName>
        <fullName evidence="3">BON domain-containing protein</fullName>
    </submittedName>
</protein>
<dbReference type="RefSeq" id="WP_175750631.1">
    <property type="nucleotide sequence ID" value="NZ_CADEPR010000004.1"/>
</dbReference>
<reference evidence="3 4" key="1">
    <citation type="submission" date="2020-12" db="EMBL/GenBank/DDBJ databases">
        <title>Complete genome sequence of Burkholderia anthina BJQ0011.</title>
        <authorList>
            <person name="Xu Y."/>
        </authorList>
    </citation>
    <scope>NUCLEOTIDE SEQUENCE [LARGE SCALE GENOMIC DNA]</scope>
    <source>
        <strain evidence="3 4">BJQ0011</strain>
    </source>
</reference>
<name>A0A7T7AKG9_9BURK</name>
<evidence type="ECO:0000259" key="2">
    <source>
        <dbReference type="PROSITE" id="PS50914"/>
    </source>
</evidence>
<feature type="domain" description="BON" evidence="2">
    <location>
        <begin position="41"/>
        <end position="109"/>
    </location>
</feature>
<dbReference type="InterPro" id="IPR051686">
    <property type="entry name" value="Lipoprotein_DolP"/>
</dbReference>
<feature type="compositionally biased region" description="Low complexity" evidence="1">
    <location>
        <begin position="18"/>
        <end position="31"/>
    </location>
</feature>
<accession>A0A7T7AKG9</accession>
<dbReference type="EMBL" id="CP066770">
    <property type="protein sequence ID" value="QQK05652.1"/>
    <property type="molecule type" value="Genomic_DNA"/>
</dbReference>
<dbReference type="InterPro" id="IPR007055">
    <property type="entry name" value="BON_dom"/>
</dbReference>
<dbReference type="AlphaFoldDB" id="A0A7T7AKG9"/>
<gene>
    <name evidence="3" type="ORF">JFN94_17225</name>
</gene>
<dbReference type="KEGG" id="bann:JFN94_17225"/>
<evidence type="ECO:0000313" key="4">
    <source>
        <dbReference type="Proteomes" id="UP000596205"/>
    </source>
</evidence>
<dbReference type="PANTHER" id="PTHR34606:SF15">
    <property type="entry name" value="BON DOMAIN-CONTAINING PROTEIN"/>
    <property type="match status" value="1"/>
</dbReference>
<dbReference type="Pfam" id="PF04972">
    <property type="entry name" value="BON"/>
    <property type="match status" value="1"/>
</dbReference>
<sequence length="112" mass="11652">MMMTIAAAATAQEPRTEASSPAAAVQASAPAGESKAANKAADRALRRRVARALGRARTLDASRMLIFARGAIVTLSGDVKDAQQAAIAVAVAQSVPGVAEVRDRLRIRGQDW</sequence>
<dbReference type="Gene3D" id="3.30.1340.30">
    <property type="match status" value="1"/>
</dbReference>
<dbReference type="PROSITE" id="PS50914">
    <property type="entry name" value="BON"/>
    <property type="match status" value="1"/>
</dbReference>
<proteinExistence type="predicted"/>
<dbReference type="PANTHER" id="PTHR34606">
    <property type="entry name" value="BON DOMAIN-CONTAINING PROTEIN"/>
    <property type="match status" value="1"/>
</dbReference>
<organism evidence="3 4">
    <name type="scientific">Burkholderia anthina</name>
    <dbReference type="NCBI Taxonomy" id="179879"/>
    <lineage>
        <taxon>Bacteria</taxon>
        <taxon>Pseudomonadati</taxon>
        <taxon>Pseudomonadota</taxon>
        <taxon>Betaproteobacteria</taxon>
        <taxon>Burkholderiales</taxon>
        <taxon>Burkholderiaceae</taxon>
        <taxon>Burkholderia</taxon>
        <taxon>Burkholderia cepacia complex</taxon>
    </lineage>
</organism>